<gene>
    <name evidence="1" type="ORF">GSPATT00008451001</name>
</gene>
<keyword evidence="2" id="KW-1185">Reference proteome</keyword>
<organism evidence="1 2">
    <name type="scientific">Paramecium tetraurelia</name>
    <dbReference type="NCBI Taxonomy" id="5888"/>
    <lineage>
        <taxon>Eukaryota</taxon>
        <taxon>Sar</taxon>
        <taxon>Alveolata</taxon>
        <taxon>Ciliophora</taxon>
        <taxon>Intramacronucleata</taxon>
        <taxon>Oligohymenophorea</taxon>
        <taxon>Peniculida</taxon>
        <taxon>Parameciidae</taxon>
        <taxon>Paramecium</taxon>
    </lineage>
</organism>
<dbReference type="RefSeq" id="XP_001439369.1">
    <property type="nucleotide sequence ID" value="XM_001439332.1"/>
</dbReference>
<evidence type="ECO:0000313" key="1">
    <source>
        <dbReference type="EMBL" id="CAK71972.1"/>
    </source>
</evidence>
<dbReference type="OrthoDB" id="304945at2759"/>
<dbReference type="GeneID" id="5025154"/>
<dbReference type="HOGENOM" id="CLU_1589596_0_0_1"/>
<dbReference type="KEGG" id="ptm:GSPATT00008451001"/>
<evidence type="ECO:0000313" key="2">
    <source>
        <dbReference type="Proteomes" id="UP000000600"/>
    </source>
</evidence>
<sequence>MGCAAGYSLQQDLDLSISHTDSQMLLLNNPIRNLYQPKTIESTFLCNSLKWCDEDDNLENLFEECCKLEEELVIANTRILRNDENEVKELYQLQQSKYFSQTSICVYKRRNLYKSNNKLPEKIPNSILKRKRLKDDQVFSGKIPSKIKVQKVVRFNKCYVKFIPDTLM</sequence>
<dbReference type="EMBL" id="CT868108">
    <property type="protein sequence ID" value="CAK71972.1"/>
    <property type="molecule type" value="Genomic_DNA"/>
</dbReference>
<dbReference type="AlphaFoldDB" id="A0CMF5"/>
<protein>
    <submittedName>
        <fullName evidence="1">Uncharacterized protein</fullName>
    </submittedName>
</protein>
<name>A0CMF5_PARTE</name>
<dbReference type="InParanoid" id="A0CMF5"/>
<proteinExistence type="predicted"/>
<accession>A0CMF5</accession>
<dbReference type="OMA" id="VRFNKCY"/>
<reference evidence="1 2" key="1">
    <citation type="journal article" date="2006" name="Nature">
        <title>Global trends of whole-genome duplications revealed by the ciliate Paramecium tetraurelia.</title>
        <authorList>
            <consortium name="Genoscope"/>
            <person name="Aury J.-M."/>
            <person name="Jaillon O."/>
            <person name="Duret L."/>
            <person name="Noel B."/>
            <person name="Jubin C."/>
            <person name="Porcel B.M."/>
            <person name="Segurens B."/>
            <person name="Daubin V."/>
            <person name="Anthouard V."/>
            <person name="Aiach N."/>
            <person name="Arnaiz O."/>
            <person name="Billaut A."/>
            <person name="Beisson J."/>
            <person name="Blanc I."/>
            <person name="Bouhouche K."/>
            <person name="Camara F."/>
            <person name="Duharcourt S."/>
            <person name="Guigo R."/>
            <person name="Gogendeau D."/>
            <person name="Katinka M."/>
            <person name="Keller A.-M."/>
            <person name="Kissmehl R."/>
            <person name="Klotz C."/>
            <person name="Koll F."/>
            <person name="Le Moue A."/>
            <person name="Lepere C."/>
            <person name="Malinsky S."/>
            <person name="Nowacki M."/>
            <person name="Nowak J.K."/>
            <person name="Plattner H."/>
            <person name="Poulain J."/>
            <person name="Ruiz F."/>
            <person name="Serrano V."/>
            <person name="Zagulski M."/>
            <person name="Dessen P."/>
            <person name="Betermier M."/>
            <person name="Weissenbach J."/>
            <person name="Scarpelli C."/>
            <person name="Schachter V."/>
            <person name="Sperling L."/>
            <person name="Meyer E."/>
            <person name="Cohen J."/>
            <person name="Wincker P."/>
        </authorList>
    </citation>
    <scope>NUCLEOTIDE SEQUENCE [LARGE SCALE GENOMIC DNA]</scope>
    <source>
        <strain evidence="1 2">Stock d4-2</strain>
    </source>
</reference>
<dbReference type="Proteomes" id="UP000000600">
    <property type="component" value="Unassembled WGS sequence"/>
</dbReference>